<organism evidence="9 10">
    <name type="scientific">Actinomadura graeca</name>
    <dbReference type="NCBI Taxonomy" id="2750812"/>
    <lineage>
        <taxon>Bacteria</taxon>
        <taxon>Bacillati</taxon>
        <taxon>Actinomycetota</taxon>
        <taxon>Actinomycetes</taxon>
        <taxon>Streptosporangiales</taxon>
        <taxon>Thermomonosporaceae</taxon>
        <taxon>Actinomadura</taxon>
    </lineage>
</organism>
<evidence type="ECO:0000256" key="6">
    <source>
        <dbReference type="SAM" id="MobiDB-lite"/>
    </source>
</evidence>
<gene>
    <name evidence="9" type="ORF">AGRA3207_007297</name>
</gene>
<keyword evidence="3" id="KW-0731">Sigma factor</keyword>
<evidence type="ECO:0000313" key="9">
    <source>
        <dbReference type="EMBL" id="QXJ25756.1"/>
    </source>
</evidence>
<evidence type="ECO:0000259" key="7">
    <source>
        <dbReference type="Pfam" id="PF04542"/>
    </source>
</evidence>
<evidence type="ECO:0000256" key="5">
    <source>
        <dbReference type="ARBA" id="ARBA00023163"/>
    </source>
</evidence>
<dbReference type="Pfam" id="PF08281">
    <property type="entry name" value="Sigma70_r4_2"/>
    <property type="match status" value="1"/>
</dbReference>
<evidence type="ECO:0000256" key="1">
    <source>
        <dbReference type="ARBA" id="ARBA00010641"/>
    </source>
</evidence>
<dbReference type="PANTHER" id="PTHR43133:SF8">
    <property type="entry name" value="RNA POLYMERASE SIGMA FACTOR HI_1459-RELATED"/>
    <property type="match status" value="1"/>
</dbReference>
<dbReference type="Proteomes" id="UP001049518">
    <property type="component" value="Chromosome"/>
</dbReference>
<evidence type="ECO:0000259" key="8">
    <source>
        <dbReference type="Pfam" id="PF08281"/>
    </source>
</evidence>
<evidence type="ECO:0000313" key="10">
    <source>
        <dbReference type="Proteomes" id="UP001049518"/>
    </source>
</evidence>
<comment type="similarity">
    <text evidence="1">Belongs to the sigma-70 factor family. ECF subfamily.</text>
</comment>
<dbReference type="Gene3D" id="1.10.1740.10">
    <property type="match status" value="1"/>
</dbReference>
<evidence type="ECO:0000256" key="3">
    <source>
        <dbReference type="ARBA" id="ARBA00023082"/>
    </source>
</evidence>
<sequence length="200" mass="22667">MMSSDDRPEPTSYQRPVPAGPGDSVRAEATMAAMRQVFVGFFDAEYHPVVRFVMRFGAGLPDAQDAAQQAFLQVWNNMRRREWDEITNQRAWVRTVALRRYRARPGTRIEIPLGPHIDLPQPGTGHAELTDQARDALALLRRLDPDCREVIALALDDIPAADIAAALGISQQKVRDLRKKTRKQLRKHAPAVRREGRNQR</sequence>
<protein>
    <submittedName>
        <fullName evidence="9">Sigma-70 family RNA polymerase sigma factor</fullName>
    </submittedName>
</protein>
<dbReference type="InterPro" id="IPR039425">
    <property type="entry name" value="RNA_pol_sigma-70-like"/>
</dbReference>
<dbReference type="EMBL" id="CP059572">
    <property type="protein sequence ID" value="QXJ25756.1"/>
    <property type="molecule type" value="Genomic_DNA"/>
</dbReference>
<feature type="domain" description="RNA polymerase sigma-70 region 2" evidence="7">
    <location>
        <begin position="42"/>
        <end position="100"/>
    </location>
</feature>
<dbReference type="RefSeq" id="WP_231331925.1">
    <property type="nucleotide sequence ID" value="NZ_CP059572.1"/>
</dbReference>
<accession>A0ABX8R3V7</accession>
<keyword evidence="4" id="KW-0238">DNA-binding</keyword>
<dbReference type="InterPro" id="IPR014284">
    <property type="entry name" value="RNA_pol_sigma-70_dom"/>
</dbReference>
<feature type="domain" description="RNA polymerase sigma factor 70 region 4 type 2" evidence="8">
    <location>
        <begin position="136"/>
        <end position="185"/>
    </location>
</feature>
<dbReference type="InterPro" id="IPR007627">
    <property type="entry name" value="RNA_pol_sigma70_r2"/>
</dbReference>
<dbReference type="Pfam" id="PF04542">
    <property type="entry name" value="Sigma70_r2"/>
    <property type="match status" value="1"/>
</dbReference>
<dbReference type="InterPro" id="IPR036388">
    <property type="entry name" value="WH-like_DNA-bd_sf"/>
</dbReference>
<keyword evidence="5" id="KW-0804">Transcription</keyword>
<dbReference type="NCBIfam" id="TIGR02937">
    <property type="entry name" value="sigma70-ECF"/>
    <property type="match status" value="1"/>
</dbReference>
<reference evidence="9" key="1">
    <citation type="submission" date="2020-07" db="EMBL/GenBank/DDBJ databases">
        <authorList>
            <person name="Tarantini F.S."/>
            <person name="Hong K.W."/>
            <person name="Chan K.G."/>
        </authorList>
    </citation>
    <scope>NUCLEOTIDE SEQUENCE</scope>
    <source>
        <strain evidence="9">32-07</strain>
    </source>
</reference>
<keyword evidence="2" id="KW-0805">Transcription regulation</keyword>
<name>A0ABX8R3V7_9ACTN</name>
<dbReference type="InterPro" id="IPR013249">
    <property type="entry name" value="RNA_pol_sigma70_r4_t2"/>
</dbReference>
<evidence type="ECO:0000256" key="2">
    <source>
        <dbReference type="ARBA" id="ARBA00023015"/>
    </source>
</evidence>
<dbReference type="SUPFAM" id="SSF88946">
    <property type="entry name" value="Sigma2 domain of RNA polymerase sigma factors"/>
    <property type="match status" value="1"/>
</dbReference>
<dbReference type="SUPFAM" id="SSF88659">
    <property type="entry name" value="Sigma3 and sigma4 domains of RNA polymerase sigma factors"/>
    <property type="match status" value="1"/>
</dbReference>
<feature type="region of interest" description="Disordered" evidence="6">
    <location>
        <begin position="1"/>
        <end position="23"/>
    </location>
</feature>
<dbReference type="InterPro" id="IPR013324">
    <property type="entry name" value="RNA_pol_sigma_r3/r4-like"/>
</dbReference>
<evidence type="ECO:0000256" key="4">
    <source>
        <dbReference type="ARBA" id="ARBA00023125"/>
    </source>
</evidence>
<keyword evidence="10" id="KW-1185">Reference proteome</keyword>
<proteinExistence type="inferred from homology"/>
<dbReference type="InterPro" id="IPR013325">
    <property type="entry name" value="RNA_pol_sigma_r2"/>
</dbReference>
<dbReference type="PANTHER" id="PTHR43133">
    <property type="entry name" value="RNA POLYMERASE ECF-TYPE SIGMA FACTO"/>
    <property type="match status" value="1"/>
</dbReference>
<dbReference type="Gene3D" id="1.10.10.10">
    <property type="entry name" value="Winged helix-like DNA-binding domain superfamily/Winged helix DNA-binding domain"/>
    <property type="match status" value="1"/>
</dbReference>